<evidence type="ECO:0000313" key="1">
    <source>
        <dbReference type="EMBL" id="KAJ1677584.1"/>
    </source>
</evidence>
<keyword evidence="2" id="KW-1185">Reference proteome</keyword>
<reference evidence="1" key="1">
    <citation type="submission" date="2022-06" db="EMBL/GenBank/DDBJ databases">
        <title>Phylogenomic reconstructions and comparative analyses of Kickxellomycotina fungi.</title>
        <authorList>
            <person name="Reynolds N.K."/>
            <person name="Stajich J.E."/>
            <person name="Barry K."/>
            <person name="Grigoriev I.V."/>
            <person name="Crous P."/>
            <person name="Smith M.E."/>
        </authorList>
    </citation>
    <scope>NUCLEOTIDE SEQUENCE</scope>
    <source>
        <strain evidence="1">RSA 2271</strain>
    </source>
</reference>
<comment type="caution">
    <text evidence="1">The sequence shown here is derived from an EMBL/GenBank/DDBJ whole genome shotgun (WGS) entry which is preliminary data.</text>
</comment>
<name>A0ACC1HTA9_9FUNG</name>
<sequence length="273" mass="29365">VLQPTYSPPLSVHSTAQPRPQSICQSNDSVAMQLSQGPPRATSSGATNIVASQTHGPPPLAKAASLPDTTTLFAATRSHSSLPLSATLAQGPPPFADTYPARVPRALRVLDLGFCKGVRNYALQRFASKLSTLTALNLAGGGRSDIAVAKIAQYTQNLTRISLSWSQQLTVFGLGEIVRRCPQLEVLDLTHCMRLEDQAITMVAANCQQLRVLSIAYCINLSDACVHDLLRFCHRLKVLNTCGCMGISEEAKDLARSNGIVVDPFGYLPFYDA</sequence>
<dbReference type="Proteomes" id="UP001145114">
    <property type="component" value="Unassembled WGS sequence"/>
</dbReference>
<protein>
    <submittedName>
        <fullName evidence="1">Uncharacterized protein</fullName>
    </submittedName>
</protein>
<evidence type="ECO:0000313" key="2">
    <source>
        <dbReference type="Proteomes" id="UP001145114"/>
    </source>
</evidence>
<dbReference type="EMBL" id="JAMZIH010002227">
    <property type="protein sequence ID" value="KAJ1677584.1"/>
    <property type="molecule type" value="Genomic_DNA"/>
</dbReference>
<proteinExistence type="predicted"/>
<feature type="non-terminal residue" evidence="1">
    <location>
        <position position="1"/>
    </location>
</feature>
<accession>A0ACC1HTA9</accession>
<organism evidence="1 2">
    <name type="scientific">Spiromyces aspiralis</name>
    <dbReference type="NCBI Taxonomy" id="68401"/>
    <lineage>
        <taxon>Eukaryota</taxon>
        <taxon>Fungi</taxon>
        <taxon>Fungi incertae sedis</taxon>
        <taxon>Zoopagomycota</taxon>
        <taxon>Kickxellomycotina</taxon>
        <taxon>Kickxellomycetes</taxon>
        <taxon>Kickxellales</taxon>
        <taxon>Kickxellaceae</taxon>
        <taxon>Spiromyces</taxon>
    </lineage>
</organism>
<gene>
    <name evidence="1" type="ORF">EV182_005864</name>
</gene>